<feature type="compositionally biased region" description="Basic and acidic residues" evidence="4">
    <location>
        <begin position="268"/>
        <end position="278"/>
    </location>
</feature>
<evidence type="ECO:0000313" key="5">
    <source>
        <dbReference type="EMBL" id="VDL18308.1"/>
    </source>
</evidence>
<sequence>FSKPAKARGIGIQVATKWLQIIRADDVIVQKYILSPFLINNVKFDLRIYVFLYSVYPLIVYVHKEGLVRFASHQYKTSPYNTDDQFMHLTNYSINRKSADYRRNSDAEQASGHKWTLSVLWQYMSNNGIDWMPLWEKIKDIVVKTCISVEYNMKEAVKTFCTSPYNVQELFGFDIILDENLKPWLLEVNISPSMNIDSDLDFKVKDRVIVNMLNITGINLPPESDVFKPMFELPSATYLQPSELALPRVDPNSNVGTILSNESTATAELRRPSADSKKPPAPKHSWQLDRRLILSKLGPDEECKHSFYEDRARRRKGRAVQIYKATYARAQSHQFLSSVSAATPNFLESQFSEGSDISPQTVSQGTDPESDNFEAYLRMTEGRRWSAQLKKETRNGRSDGPWLKNRMSDAMQQQAPNKLRSRKAIGPVRSSQCWHNSVFYRSATQRILDRLTPADVRCLIRLLDSINRAGDFQLVFPAATSRATAQYLNYFRNPGYYNLLNFAYLDKYKGNSQKGIDLLKELCQKEVHLKSTLYEDDLDEVNIWQPQEY</sequence>
<keyword evidence="3" id="KW-0067">ATP-binding</keyword>
<dbReference type="AlphaFoldDB" id="A0A0R3S9D2"/>
<evidence type="ECO:0000313" key="7">
    <source>
        <dbReference type="WBParaSite" id="HDID_0000084601-mRNA-1"/>
    </source>
</evidence>
<evidence type="ECO:0000256" key="2">
    <source>
        <dbReference type="ARBA" id="ARBA00022741"/>
    </source>
</evidence>
<keyword evidence="2" id="KW-0547">Nucleotide-binding</keyword>
<keyword evidence="1" id="KW-0436">Ligase</keyword>
<dbReference type="GO" id="GO:0005524">
    <property type="term" value="F:ATP binding"/>
    <property type="evidence" value="ECO:0007669"/>
    <property type="project" value="UniProtKB-KW"/>
</dbReference>
<reference evidence="5 6" key="2">
    <citation type="submission" date="2018-11" db="EMBL/GenBank/DDBJ databases">
        <authorList>
            <consortium name="Pathogen Informatics"/>
        </authorList>
    </citation>
    <scope>NUCLEOTIDE SEQUENCE [LARGE SCALE GENOMIC DNA]</scope>
</reference>
<feature type="region of interest" description="Disordered" evidence="4">
    <location>
        <begin position="392"/>
        <end position="422"/>
    </location>
</feature>
<dbReference type="SUPFAM" id="SSF56059">
    <property type="entry name" value="Glutathione synthetase ATP-binding domain-like"/>
    <property type="match status" value="1"/>
</dbReference>
<proteinExistence type="predicted"/>
<name>A0A0R3S9D2_HYMDI</name>
<dbReference type="InterPro" id="IPR004344">
    <property type="entry name" value="TTL/TTLL_fam"/>
</dbReference>
<reference evidence="7" key="1">
    <citation type="submission" date="2017-02" db="UniProtKB">
        <authorList>
            <consortium name="WormBaseParasite"/>
        </authorList>
    </citation>
    <scope>IDENTIFICATION</scope>
</reference>
<dbReference type="GO" id="GO:0015631">
    <property type="term" value="F:tubulin binding"/>
    <property type="evidence" value="ECO:0007669"/>
    <property type="project" value="TreeGrafter"/>
</dbReference>
<dbReference type="PROSITE" id="PS51221">
    <property type="entry name" value="TTL"/>
    <property type="match status" value="1"/>
</dbReference>
<evidence type="ECO:0000256" key="1">
    <source>
        <dbReference type="ARBA" id="ARBA00022598"/>
    </source>
</evidence>
<dbReference type="Pfam" id="PF03133">
    <property type="entry name" value="TTL"/>
    <property type="match status" value="1"/>
</dbReference>
<gene>
    <name evidence="5" type="ORF">HDID_LOCUS847</name>
</gene>
<dbReference type="EMBL" id="UYSG01000128">
    <property type="protein sequence ID" value="VDL18308.1"/>
    <property type="molecule type" value="Genomic_DNA"/>
</dbReference>
<evidence type="ECO:0000256" key="3">
    <source>
        <dbReference type="ARBA" id="ARBA00022840"/>
    </source>
</evidence>
<dbReference type="PANTHER" id="PTHR12241">
    <property type="entry name" value="TUBULIN POLYGLUTAMYLASE"/>
    <property type="match status" value="1"/>
</dbReference>
<accession>A0A0R3S9D2</accession>
<dbReference type="Gene3D" id="3.30.470.20">
    <property type="entry name" value="ATP-grasp fold, B domain"/>
    <property type="match status" value="1"/>
</dbReference>
<dbReference type="PANTHER" id="PTHR12241:SF162">
    <property type="entry name" value="TUBULIN MONOGLUTAMYLASE TTLL4"/>
    <property type="match status" value="1"/>
</dbReference>
<evidence type="ECO:0000256" key="4">
    <source>
        <dbReference type="SAM" id="MobiDB-lite"/>
    </source>
</evidence>
<organism evidence="7">
    <name type="scientific">Hymenolepis diminuta</name>
    <name type="common">Rat tapeworm</name>
    <dbReference type="NCBI Taxonomy" id="6216"/>
    <lineage>
        <taxon>Eukaryota</taxon>
        <taxon>Metazoa</taxon>
        <taxon>Spiralia</taxon>
        <taxon>Lophotrochozoa</taxon>
        <taxon>Platyhelminthes</taxon>
        <taxon>Cestoda</taxon>
        <taxon>Eucestoda</taxon>
        <taxon>Cyclophyllidea</taxon>
        <taxon>Hymenolepididae</taxon>
        <taxon>Hymenolepis</taxon>
    </lineage>
</organism>
<dbReference type="GO" id="GO:0036064">
    <property type="term" value="C:ciliary basal body"/>
    <property type="evidence" value="ECO:0007669"/>
    <property type="project" value="TreeGrafter"/>
</dbReference>
<dbReference type="WBParaSite" id="HDID_0000084601-mRNA-1">
    <property type="protein sequence ID" value="HDID_0000084601-mRNA-1"/>
    <property type="gene ID" value="HDID_0000084601"/>
</dbReference>
<evidence type="ECO:0000313" key="6">
    <source>
        <dbReference type="Proteomes" id="UP000274504"/>
    </source>
</evidence>
<dbReference type="OrthoDB" id="202825at2759"/>
<dbReference type="GO" id="GO:0000226">
    <property type="term" value="P:microtubule cytoskeleton organization"/>
    <property type="evidence" value="ECO:0007669"/>
    <property type="project" value="TreeGrafter"/>
</dbReference>
<protein>
    <submittedName>
        <fullName evidence="7">Tubulin polyglutamylase TTLL4</fullName>
    </submittedName>
</protein>
<dbReference type="GO" id="GO:0070740">
    <property type="term" value="F:tubulin-glutamic acid ligase activity"/>
    <property type="evidence" value="ECO:0007669"/>
    <property type="project" value="TreeGrafter"/>
</dbReference>
<feature type="region of interest" description="Disordered" evidence="4">
    <location>
        <begin position="262"/>
        <end position="285"/>
    </location>
</feature>
<dbReference type="Proteomes" id="UP000274504">
    <property type="component" value="Unassembled WGS sequence"/>
</dbReference>